<dbReference type="OrthoDB" id="9805770at2"/>
<protein>
    <recommendedName>
        <fullName evidence="8">Acetyltransferase component of pyruvate dehydrogenase complex</fullName>
        <ecNumber evidence="8">2.3.1.12</ecNumber>
    </recommendedName>
</protein>
<dbReference type="SUPFAM" id="SSF51230">
    <property type="entry name" value="Single hybrid motif"/>
    <property type="match status" value="1"/>
</dbReference>
<proteinExistence type="inferred from homology"/>
<dbReference type="PROSITE" id="PS00189">
    <property type="entry name" value="LIPOYL"/>
    <property type="match status" value="1"/>
</dbReference>
<dbReference type="PROSITE" id="PS51826">
    <property type="entry name" value="PSBD"/>
    <property type="match status" value="1"/>
</dbReference>
<name>A0A1M6SU16_9BACT</name>
<dbReference type="InterPro" id="IPR023213">
    <property type="entry name" value="CAT-like_dom_sf"/>
</dbReference>
<dbReference type="NCBIfam" id="TIGR01349">
    <property type="entry name" value="PDHac_trf_mito"/>
    <property type="match status" value="1"/>
</dbReference>
<dbReference type="SUPFAM" id="SSF47005">
    <property type="entry name" value="Peripheral subunit-binding domain of 2-oxo acid dehydrogenase complex"/>
    <property type="match status" value="1"/>
</dbReference>
<evidence type="ECO:0000256" key="6">
    <source>
        <dbReference type="ARBA" id="ARBA00025211"/>
    </source>
</evidence>
<comment type="cofactor">
    <cofactor evidence="8">
        <name>(R)-lipoate</name>
        <dbReference type="ChEBI" id="CHEBI:83088"/>
    </cofactor>
    <text evidence="8">Binds 1 lipoyl cofactor covalently.</text>
</comment>
<dbReference type="Pfam" id="PF00198">
    <property type="entry name" value="2-oxoacid_dh"/>
    <property type="match status" value="1"/>
</dbReference>
<dbReference type="GO" id="GO:0004742">
    <property type="term" value="F:dihydrolipoyllysine-residue acetyltransferase activity"/>
    <property type="evidence" value="ECO:0007669"/>
    <property type="project" value="UniProtKB-UniRule"/>
</dbReference>
<comment type="subunit">
    <text evidence="2">Forms a 24-polypeptide structural core with octahedral symmetry.</text>
</comment>
<keyword evidence="13" id="KW-1185">Reference proteome</keyword>
<dbReference type="PROSITE" id="PS50968">
    <property type="entry name" value="BIOTINYL_LIPOYL"/>
    <property type="match status" value="1"/>
</dbReference>
<feature type="region of interest" description="Disordered" evidence="9">
    <location>
        <begin position="98"/>
        <end position="132"/>
    </location>
</feature>
<evidence type="ECO:0000313" key="13">
    <source>
        <dbReference type="Proteomes" id="UP000185812"/>
    </source>
</evidence>
<dbReference type="STRING" id="633813.SAMN04488087_1225"/>
<comment type="catalytic activity">
    <reaction evidence="7 8">
        <text>N(6)-[(R)-dihydrolipoyl]-L-lysyl-[protein] + acetyl-CoA = N(6)-[(R)-S(8)-acetyldihydrolipoyl]-L-lysyl-[protein] + CoA</text>
        <dbReference type="Rhea" id="RHEA:17017"/>
        <dbReference type="Rhea" id="RHEA-COMP:10475"/>
        <dbReference type="Rhea" id="RHEA-COMP:10478"/>
        <dbReference type="ChEBI" id="CHEBI:57287"/>
        <dbReference type="ChEBI" id="CHEBI:57288"/>
        <dbReference type="ChEBI" id="CHEBI:83100"/>
        <dbReference type="ChEBI" id="CHEBI:83111"/>
        <dbReference type="EC" id="2.3.1.12"/>
    </reaction>
</comment>
<dbReference type="PANTHER" id="PTHR23151:SF90">
    <property type="entry name" value="DIHYDROLIPOYLLYSINE-RESIDUE ACETYLTRANSFERASE COMPONENT OF PYRUVATE DEHYDROGENASE COMPLEX, MITOCHONDRIAL-RELATED"/>
    <property type="match status" value="1"/>
</dbReference>
<dbReference type="InterPro" id="IPR045257">
    <property type="entry name" value="E2/Pdx1"/>
</dbReference>
<dbReference type="InterPro" id="IPR001078">
    <property type="entry name" value="2-oxoacid_DH_actylTfrase"/>
</dbReference>
<feature type="region of interest" description="Disordered" evidence="9">
    <location>
        <begin position="177"/>
        <end position="204"/>
    </location>
</feature>
<dbReference type="Pfam" id="PF00364">
    <property type="entry name" value="Biotin_lipoyl"/>
    <property type="match status" value="1"/>
</dbReference>
<evidence type="ECO:0000256" key="4">
    <source>
        <dbReference type="ARBA" id="ARBA00022823"/>
    </source>
</evidence>
<dbReference type="RefSeq" id="WP_072715081.1">
    <property type="nucleotide sequence ID" value="NZ_FRAU01000003.1"/>
</dbReference>
<evidence type="ECO:0000256" key="5">
    <source>
        <dbReference type="ARBA" id="ARBA00023315"/>
    </source>
</evidence>
<dbReference type="Gene3D" id="2.40.50.100">
    <property type="match status" value="1"/>
</dbReference>
<evidence type="ECO:0000256" key="9">
    <source>
        <dbReference type="SAM" id="MobiDB-lite"/>
    </source>
</evidence>
<keyword evidence="12" id="KW-0670">Pyruvate</keyword>
<comment type="similarity">
    <text evidence="1 8">Belongs to the 2-oxoacid dehydrogenase family.</text>
</comment>
<feature type="domain" description="Lipoyl-binding" evidence="10">
    <location>
        <begin position="2"/>
        <end position="77"/>
    </location>
</feature>
<comment type="function">
    <text evidence="6">The pyruvate dehydrogenase complex catalyzes the overall conversion of pyruvate to acetyl-CoA and CO(2). It contains multiple copies of three enzymatic components: pyruvate dehydrogenase (E1), dihydrolipoamide acetyltransferase (E2) and lipoamide dehydrogenase (E3).</text>
</comment>
<dbReference type="InterPro" id="IPR036625">
    <property type="entry name" value="E3-bd_dom_sf"/>
</dbReference>
<dbReference type="Gene3D" id="4.10.320.10">
    <property type="entry name" value="E3-binding domain"/>
    <property type="match status" value="1"/>
</dbReference>
<evidence type="ECO:0000256" key="1">
    <source>
        <dbReference type="ARBA" id="ARBA00007317"/>
    </source>
</evidence>
<dbReference type="SUPFAM" id="SSF52777">
    <property type="entry name" value="CoA-dependent acyltransferases"/>
    <property type="match status" value="1"/>
</dbReference>
<gene>
    <name evidence="12" type="ORF">SAMN04488087_1225</name>
</gene>
<dbReference type="CDD" id="cd06849">
    <property type="entry name" value="lipoyl_domain"/>
    <property type="match status" value="1"/>
</dbReference>
<dbReference type="InterPro" id="IPR011053">
    <property type="entry name" value="Single_hybrid_motif"/>
</dbReference>
<dbReference type="GO" id="GO:0045254">
    <property type="term" value="C:pyruvate dehydrogenase complex"/>
    <property type="evidence" value="ECO:0007669"/>
    <property type="project" value="UniProtKB-UniRule"/>
</dbReference>
<organism evidence="12 13">
    <name type="scientific">Rhodothermus profundi</name>
    <dbReference type="NCBI Taxonomy" id="633813"/>
    <lineage>
        <taxon>Bacteria</taxon>
        <taxon>Pseudomonadati</taxon>
        <taxon>Rhodothermota</taxon>
        <taxon>Rhodothermia</taxon>
        <taxon>Rhodothermales</taxon>
        <taxon>Rhodothermaceae</taxon>
        <taxon>Rhodothermus</taxon>
    </lineage>
</organism>
<evidence type="ECO:0000259" key="10">
    <source>
        <dbReference type="PROSITE" id="PS50968"/>
    </source>
</evidence>
<dbReference type="EC" id="2.3.1.12" evidence="8"/>
<evidence type="ECO:0000313" key="12">
    <source>
        <dbReference type="EMBL" id="SHK48120.1"/>
    </source>
</evidence>
<evidence type="ECO:0000256" key="7">
    <source>
        <dbReference type="ARBA" id="ARBA00048370"/>
    </source>
</evidence>
<evidence type="ECO:0000256" key="8">
    <source>
        <dbReference type="RuleBase" id="RU361137"/>
    </source>
</evidence>
<dbReference type="Pfam" id="PF02817">
    <property type="entry name" value="E3_binding"/>
    <property type="match status" value="1"/>
</dbReference>
<dbReference type="InterPro" id="IPR003016">
    <property type="entry name" value="2-oxoA_DH_lipoyl-BS"/>
</dbReference>
<dbReference type="EMBL" id="FRAU01000003">
    <property type="protein sequence ID" value="SHK48120.1"/>
    <property type="molecule type" value="Genomic_DNA"/>
</dbReference>
<evidence type="ECO:0000259" key="11">
    <source>
        <dbReference type="PROSITE" id="PS51826"/>
    </source>
</evidence>
<evidence type="ECO:0000256" key="2">
    <source>
        <dbReference type="ARBA" id="ARBA00011484"/>
    </source>
</evidence>
<dbReference type="InterPro" id="IPR004167">
    <property type="entry name" value="PSBD"/>
</dbReference>
<keyword evidence="4 8" id="KW-0450">Lipoyl</keyword>
<dbReference type="InterPro" id="IPR006257">
    <property type="entry name" value="LAT1"/>
</dbReference>
<sequence length="438" mass="47013">MAIPVEMPKMSDTMEEGVLVAWLVEEGQRVSAGDVIAQVETDKATMDLEVYDDGVLLKKVVQEGESVPIGGLIAVLGEEGEDISEILARYSGKAEVPAEKGAAEPAQPAAPQAEPARVGDGAPAPTAAAGDGAELRIKASPLARKLAKEYGLDLRTIQGTGPEGRIVRRDIEAALARQRPPAEEVAPAPAAAPAPAPAAAPTPAPELPYEAVPITPMRRTIARRLAQSKFTAPHFYLTVDVDVEKAVAFRQQLNELAEAQGRPRISFNDLITKACALALRQHPEINASYLEQDGEIRRWKEIHIGVAVALEDGLVTPVIRNADQKGLGQIAEETQALAEKARQRKLQPEEMEGATFTTSNLGMYGIEEFTAIINPPNACILAIGAIREVPVVKNGMIVPGKRMRLTLSCDHRIVDGATGARFLKTVQQYLEEPLNLLL</sequence>
<evidence type="ECO:0000256" key="3">
    <source>
        <dbReference type="ARBA" id="ARBA00022679"/>
    </source>
</evidence>
<feature type="compositionally biased region" description="Pro residues" evidence="9">
    <location>
        <begin position="190"/>
        <end position="204"/>
    </location>
</feature>
<keyword evidence="5 8" id="KW-0012">Acyltransferase</keyword>
<feature type="domain" description="Peripheral subunit-binding (PSBD)" evidence="11">
    <location>
        <begin position="138"/>
        <end position="175"/>
    </location>
</feature>
<dbReference type="Gene3D" id="3.30.559.10">
    <property type="entry name" value="Chloramphenicol acetyltransferase-like domain"/>
    <property type="match status" value="1"/>
</dbReference>
<dbReference type="PANTHER" id="PTHR23151">
    <property type="entry name" value="DIHYDROLIPOAMIDE ACETYL/SUCCINYL-TRANSFERASE-RELATED"/>
    <property type="match status" value="1"/>
</dbReference>
<dbReference type="InterPro" id="IPR000089">
    <property type="entry name" value="Biotin_lipoyl"/>
</dbReference>
<dbReference type="GO" id="GO:0006086">
    <property type="term" value="P:pyruvate decarboxylation to acetyl-CoA"/>
    <property type="evidence" value="ECO:0007669"/>
    <property type="project" value="InterPro"/>
</dbReference>
<accession>A0A1M6SU16</accession>
<dbReference type="Proteomes" id="UP000185812">
    <property type="component" value="Unassembled WGS sequence"/>
</dbReference>
<feature type="compositionally biased region" description="Low complexity" evidence="9">
    <location>
        <begin position="103"/>
        <end position="132"/>
    </location>
</feature>
<keyword evidence="3 8" id="KW-0808">Transferase</keyword>
<reference evidence="13" key="1">
    <citation type="submission" date="2016-11" db="EMBL/GenBank/DDBJ databases">
        <authorList>
            <person name="Varghese N."/>
            <person name="Submissions S."/>
        </authorList>
    </citation>
    <scope>NUCLEOTIDE SEQUENCE [LARGE SCALE GENOMIC DNA]</scope>
    <source>
        <strain evidence="13">DSM 22212</strain>
    </source>
</reference>
<dbReference type="FunFam" id="3.30.559.10:FF:000007">
    <property type="entry name" value="Dihydrolipoamide acetyltransferase component of pyruvate dehydrogenase complex"/>
    <property type="match status" value="1"/>
</dbReference>
<dbReference type="AlphaFoldDB" id="A0A1M6SU16"/>